<proteinExistence type="predicted"/>
<dbReference type="EMBL" id="QMFB01000004">
    <property type="protein sequence ID" value="RAV21568.1"/>
    <property type="molecule type" value="Genomic_DNA"/>
</dbReference>
<dbReference type="InterPro" id="IPR013783">
    <property type="entry name" value="Ig-like_fold"/>
</dbReference>
<dbReference type="InterPro" id="IPR003343">
    <property type="entry name" value="Big_2"/>
</dbReference>
<feature type="compositionally biased region" description="Pro residues" evidence="5">
    <location>
        <begin position="513"/>
        <end position="526"/>
    </location>
</feature>
<evidence type="ECO:0000256" key="5">
    <source>
        <dbReference type="SAM" id="MobiDB-lite"/>
    </source>
</evidence>
<dbReference type="InterPro" id="IPR032518">
    <property type="entry name" value="HepII_N"/>
</dbReference>
<feature type="region of interest" description="Disordered" evidence="5">
    <location>
        <begin position="507"/>
        <end position="534"/>
    </location>
</feature>
<dbReference type="Proteomes" id="UP000250369">
    <property type="component" value="Unassembled WGS sequence"/>
</dbReference>
<dbReference type="GO" id="GO:0042597">
    <property type="term" value="C:periplasmic space"/>
    <property type="evidence" value="ECO:0007669"/>
    <property type="project" value="UniProtKB-SubCell"/>
</dbReference>
<dbReference type="Gene3D" id="2.60.40.1080">
    <property type="match status" value="1"/>
</dbReference>
<organism evidence="8 9">
    <name type="scientific">Paenibacillus contaminans</name>
    <dbReference type="NCBI Taxonomy" id="450362"/>
    <lineage>
        <taxon>Bacteria</taxon>
        <taxon>Bacillati</taxon>
        <taxon>Bacillota</taxon>
        <taxon>Bacilli</taxon>
        <taxon>Bacillales</taxon>
        <taxon>Paenibacillaceae</taxon>
        <taxon>Paenibacillus</taxon>
    </lineage>
</organism>
<dbReference type="Gene3D" id="2.60.40.10">
    <property type="entry name" value="Immunoglobulins"/>
    <property type="match status" value="1"/>
</dbReference>
<keyword evidence="2 6" id="KW-0732">Signal</keyword>
<dbReference type="InterPro" id="IPR012480">
    <property type="entry name" value="Hepar_II_III_C"/>
</dbReference>
<protein>
    <recommendedName>
        <fullName evidence="7">BIG2 domain-containing protein</fullName>
    </recommendedName>
</protein>
<feature type="chain" id="PRO_5016367854" description="BIG2 domain-containing protein" evidence="6">
    <location>
        <begin position="16"/>
        <end position="1893"/>
    </location>
</feature>
<keyword evidence="3" id="KW-0574">Periplasm</keyword>
<evidence type="ECO:0000259" key="7">
    <source>
        <dbReference type="SMART" id="SM00635"/>
    </source>
</evidence>
<feature type="domain" description="BIG2" evidence="7">
    <location>
        <begin position="1553"/>
        <end position="1638"/>
    </location>
</feature>
<evidence type="ECO:0000313" key="8">
    <source>
        <dbReference type="EMBL" id="RAV21568.1"/>
    </source>
</evidence>
<dbReference type="PANTHER" id="PTHR39210">
    <property type="entry name" value="HEPARIN-SULFATE LYASE"/>
    <property type="match status" value="1"/>
</dbReference>
<dbReference type="Gene3D" id="3.30.1920.20">
    <property type="match status" value="1"/>
</dbReference>
<dbReference type="Gene3D" id="1.50.10.100">
    <property type="entry name" value="Chondroitin AC/alginate lyase"/>
    <property type="match status" value="1"/>
</dbReference>
<evidence type="ECO:0000256" key="6">
    <source>
        <dbReference type="SAM" id="SignalP"/>
    </source>
</evidence>
<comment type="caution">
    <text evidence="8">The sequence shown here is derived from an EMBL/GenBank/DDBJ whole genome shotgun (WGS) entry which is preliminary data.</text>
</comment>
<dbReference type="SMART" id="SM00635">
    <property type="entry name" value="BID_2"/>
    <property type="match status" value="1"/>
</dbReference>
<name>A0A329MQ21_9BACL</name>
<accession>A0A329MQ21</accession>
<dbReference type="NCBIfam" id="NF047446">
    <property type="entry name" value="barrel_OmpL47"/>
    <property type="match status" value="1"/>
</dbReference>
<dbReference type="InterPro" id="IPR008979">
    <property type="entry name" value="Galactose-bd-like_sf"/>
</dbReference>
<dbReference type="SUPFAM" id="SSF49785">
    <property type="entry name" value="Galactose-binding domain-like"/>
    <property type="match status" value="2"/>
</dbReference>
<evidence type="ECO:0000256" key="2">
    <source>
        <dbReference type="ARBA" id="ARBA00022729"/>
    </source>
</evidence>
<dbReference type="Gene3D" id="2.70.98.70">
    <property type="match status" value="1"/>
</dbReference>
<keyword evidence="9" id="KW-1185">Reference proteome</keyword>
<evidence type="ECO:0000313" key="9">
    <source>
        <dbReference type="Proteomes" id="UP000250369"/>
    </source>
</evidence>
<comment type="subcellular location">
    <subcellularLocation>
        <location evidence="1">Periplasm</location>
    </subcellularLocation>
</comment>
<dbReference type="Gene3D" id="2.60.120.260">
    <property type="entry name" value="Galactose-binding domain-like"/>
    <property type="match status" value="3"/>
</dbReference>
<gene>
    <name evidence="8" type="ORF">DQG23_09910</name>
</gene>
<reference evidence="8 9" key="1">
    <citation type="journal article" date="2009" name="Int. J. Syst. Evol. Microbiol.">
        <title>Paenibacillus contaminans sp. nov., isolated from a contaminated laboratory plate.</title>
        <authorList>
            <person name="Chou J.H."/>
            <person name="Lee J.H."/>
            <person name="Lin M.C."/>
            <person name="Chang P.S."/>
            <person name="Arun A.B."/>
            <person name="Young C.C."/>
            <person name="Chen W.M."/>
        </authorList>
    </citation>
    <scope>NUCLEOTIDE SEQUENCE [LARGE SCALE GENOMIC DNA]</scope>
    <source>
        <strain evidence="8 9">CKOBP-6</strain>
    </source>
</reference>
<sequence>MVFSLILNLFSFSFAAAGSNPVMGPELVVNPGFEQGANGAPDNWKIYPRADISYGWVTDPVSGGARSMKIADNSSLDAATVESQKIPYSPGSSYQASVKVKVETGAATLLIRYFDVNDVFISQKGITKAAAAGWQTFDVSDIPPYNTVNMRVLLVIPSSSVTGTAYFDDVSLKTTELLLNPSFEAVAGTRPTDWTAIDHGLSSSIATVTASAYLAHGARSLHITDSSTTNAYSVKSPATPVVSGKSYTATVNTLVLSGNGILIMHFIGSSGQQFVEAQTTGAGSWKTLSVSAVPPVGTTGVQMELSTTGVGTADVYFDQVTLAAADAGPGPTPTPTVTPTSTPPAGSLLWPTGLDPAQTRHFQPGDHLVTTQNPPDFGWPFIAGADVYELQVATDNTFNNIAYGKNDIANNYYNFPQTFTAGQSYFWRVRFHKPAGWSSWSDIRKFRIDANAVPFPVPPVSQLLNDVPATHPRILTNTNDLSAFRARKDGDGKLTFDKVYSKSQIDLRDKDLFPPPPEPKPIPPISGPQDPDNLARESVLTRSVRETNRMMNAAFVYLITGDSAYGNYAKSRLLNISTWRTQAGATTYAADDQVHRDIARKSAMTYDWIYDLLSEQDKITALTMIVDRTQTMADDVLYDAFPISSKPFDSHGWTVYAYLGILSTALLHENIVINGSLVSQKAQEWFRLVVPAYINLMPPWGGEDGGWGNGVGYWQWSTTSDKWFIDVLYSATGFNVYQKAFTRNESWFPMYVFPYGQKSGVFGDDINIMSTADINASVIRNAQIFQDSRMQWYAQKNPYQTDNNLFTYLYADNSLAARPPVEMPTAKYFDYIGWVAMHSSLYDPKRISAYFKSSPYGSLNHSHNDQNALVINAFGEELMVDGGFYDDYGGAYYQQYTRQTFAKNAITYDGKKGQKNFDMKASGQITGFATNKDFDAAVGDATTAYNTDSGKTGLDQAQRSVIYVKPGAFVVVDNLKAREPGGSSFEYWLHADTKLTLDAPKSEATIVQNKAALKVNLYYPGLTAIPTTDKAIDANGIEQFPGVSAGSNGRFLGRVRQHAGFTTPKTDYATIVSTYVPYQVGSTPENIVTEDHDTFRMLHFNDGTDVFVRKGQSGMVDTGSIQFDGIAAVIKGNSIMLVGGTKMVRHGVTLIDSTQTATIALSGDELSITGTKDTQVMLHKSGVTTVLDESYSTIPQGGSVTEAVYARGVHWVSSAGTLTLNVDSGQHQLRLSHVPAPVPMPSVSLPVEINGIASTVTLSAYGDGNGGIAAWGALTNAAGFYEVLEAPSGIFFEGLGGAKPQMFLGANAKIIAPNPTGTLKLRSAGSGAKSPADATDDYDTVKANLDVFAEAESYSDTEGGALSVYSTRPFLSGGKGVSGWGNPGQSITYQLYVPEAGLYDLVMKYVGGWDLTSGKTTRLIQLGSQLYSAEAPTTTDWGTKPEYWKAWIVHTRTNLPEGPVTLKMWDVQGSMNLDWLGLVKVDSAADKAVLSAKIEAAPSLHREAYTAPTWAVMSEALAAAVGVRDNPSATQQQVDEAAANLQAAIDALVLFVRVTDITVSGENGASMLNRIGGTLQMSAVVKPDNATAKSVTWAVYRLDGTATESATIDGSGLLTAAREGIVQVNAAAGDGSGAIGTHEVTIDVTAPATAVSLSPAQPDGGNGWYTYPITVSLLASDNLTGVEKTEYSLDGGATWIRYSNAVLLDQNGQYTFCYRSTDLAGNMEAVGSISLRLDATAPIIAVAGLVNGSTLSDAGELSPQVTLSDNLSGVDGSKTTVTLDTYAYKRGTPLPLYTLTPGMHTFVVTSSDTAGNTASVTMTFTTYANLDSMKELVTLFTDNAWIDRAGISNSLMKKLQHGKLAVFIHEVEAQRGKHIADAAAAYLLRDARFIANL</sequence>
<keyword evidence="4" id="KW-0456">Lyase</keyword>
<dbReference type="GO" id="GO:0016829">
    <property type="term" value="F:lyase activity"/>
    <property type="evidence" value="ECO:0007669"/>
    <property type="project" value="UniProtKB-KW"/>
</dbReference>
<dbReference type="Pfam" id="PF02368">
    <property type="entry name" value="Big_2"/>
    <property type="match status" value="1"/>
</dbReference>
<feature type="signal peptide" evidence="6">
    <location>
        <begin position="1"/>
        <end position="15"/>
    </location>
</feature>
<evidence type="ECO:0000256" key="4">
    <source>
        <dbReference type="ARBA" id="ARBA00023239"/>
    </source>
</evidence>
<evidence type="ECO:0000256" key="3">
    <source>
        <dbReference type="ARBA" id="ARBA00022764"/>
    </source>
</evidence>
<dbReference type="Pfam" id="PF07940">
    <property type="entry name" value="Hepar_II_III_C"/>
    <property type="match status" value="1"/>
</dbReference>
<dbReference type="SUPFAM" id="SSF48230">
    <property type="entry name" value="Chondroitin AC/alginate lyase"/>
    <property type="match status" value="1"/>
</dbReference>
<dbReference type="Pfam" id="PF16332">
    <property type="entry name" value="DUF4962"/>
    <property type="match status" value="1"/>
</dbReference>
<dbReference type="InterPro" id="IPR008929">
    <property type="entry name" value="Chondroitin_lyas"/>
</dbReference>
<dbReference type="Gene3D" id="1.20.1270.90">
    <property type="entry name" value="AF1782-like"/>
    <property type="match status" value="1"/>
</dbReference>
<evidence type="ECO:0000256" key="1">
    <source>
        <dbReference type="ARBA" id="ARBA00004418"/>
    </source>
</evidence>
<dbReference type="PANTHER" id="PTHR39210:SF1">
    <property type="entry name" value="HEPARIN-SULFATE LYASE"/>
    <property type="match status" value="1"/>
</dbReference>
<dbReference type="InterPro" id="IPR058094">
    <property type="entry name" value="Ig-like_OmpL47-like"/>
</dbReference>